<dbReference type="VEuPathDB" id="FungiDB:FVEG_16258"/>
<gene>
    <name evidence="1" type="ORF">FVEG_16258</name>
</gene>
<evidence type="ECO:0000313" key="2">
    <source>
        <dbReference type="Proteomes" id="UP000009096"/>
    </source>
</evidence>
<dbReference type="KEGG" id="fvr:FVEG_16258"/>
<name>W7MV93_GIBM7</name>
<organism evidence="1 2">
    <name type="scientific">Gibberella moniliformis (strain M3125 / FGSC 7600)</name>
    <name type="common">Maize ear and stalk rot fungus</name>
    <name type="synonym">Fusarium verticillioides</name>
    <dbReference type="NCBI Taxonomy" id="334819"/>
    <lineage>
        <taxon>Eukaryota</taxon>
        <taxon>Fungi</taxon>
        <taxon>Dikarya</taxon>
        <taxon>Ascomycota</taxon>
        <taxon>Pezizomycotina</taxon>
        <taxon>Sordariomycetes</taxon>
        <taxon>Hypocreomycetidae</taxon>
        <taxon>Hypocreales</taxon>
        <taxon>Nectriaceae</taxon>
        <taxon>Fusarium</taxon>
        <taxon>Fusarium fujikuroi species complex</taxon>
    </lineage>
</organism>
<dbReference type="EMBL" id="DS022251">
    <property type="protein sequence ID" value="EWG48332.1"/>
    <property type="molecule type" value="Genomic_DNA"/>
</dbReference>
<accession>W7MV93</accession>
<proteinExistence type="predicted"/>
<dbReference type="GeneID" id="30073134"/>
<sequence>MFAASRSVISDAVAHLQLYQLSPRIPAGGLNLGIATTVECQGTTMAMEKGLFDEYSRASAPLLLVSWVGALRQPATCCLVFITMKNRNGSQSQSQHPCSLSGIPSTLNPETGQCMPVFIGYLTAYQCFSTQPFWSNSVLRH</sequence>
<dbReference type="AlphaFoldDB" id="W7MV93"/>
<reference evidence="1 2" key="1">
    <citation type="journal article" date="2010" name="Nature">
        <title>Comparative genomics reveals mobile pathogenicity chromosomes in Fusarium.</title>
        <authorList>
            <person name="Ma L.J."/>
            <person name="van der Does H.C."/>
            <person name="Borkovich K.A."/>
            <person name="Coleman J.J."/>
            <person name="Daboussi M.J."/>
            <person name="Di Pietro A."/>
            <person name="Dufresne M."/>
            <person name="Freitag M."/>
            <person name="Grabherr M."/>
            <person name="Henrissat B."/>
            <person name="Houterman P.M."/>
            <person name="Kang S."/>
            <person name="Shim W.B."/>
            <person name="Woloshuk C."/>
            <person name="Xie X."/>
            <person name="Xu J.R."/>
            <person name="Antoniw J."/>
            <person name="Baker S.E."/>
            <person name="Bluhm B.H."/>
            <person name="Breakspear A."/>
            <person name="Brown D.W."/>
            <person name="Butchko R.A."/>
            <person name="Chapman S."/>
            <person name="Coulson R."/>
            <person name="Coutinho P.M."/>
            <person name="Danchin E.G."/>
            <person name="Diener A."/>
            <person name="Gale L.R."/>
            <person name="Gardiner D.M."/>
            <person name="Goff S."/>
            <person name="Hammond-Kosack K.E."/>
            <person name="Hilburn K."/>
            <person name="Hua-Van A."/>
            <person name="Jonkers W."/>
            <person name="Kazan K."/>
            <person name="Kodira C.D."/>
            <person name="Koehrsen M."/>
            <person name="Kumar L."/>
            <person name="Lee Y.H."/>
            <person name="Li L."/>
            <person name="Manners J.M."/>
            <person name="Miranda-Saavedra D."/>
            <person name="Mukherjee M."/>
            <person name="Park G."/>
            <person name="Park J."/>
            <person name="Park S.Y."/>
            <person name="Proctor R.H."/>
            <person name="Regev A."/>
            <person name="Ruiz-Roldan M.C."/>
            <person name="Sain D."/>
            <person name="Sakthikumar S."/>
            <person name="Sykes S."/>
            <person name="Schwartz D.C."/>
            <person name="Turgeon B.G."/>
            <person name="Wapinski I."/>
            <person name="Yoder O."/>
            <person name="Young S."/>
            <person name="Zeng Q."/>
            <person name="Zhou S."/>
            <person name="Galagan J."/>
            <person name="Cuomo C.A."/>
            <person name="Kistler H.C."/>
            <person name="Rep M."/>
        </authorList>
    </citation>
    <scope>NUCLEOTIDE SEQUENCE [LARGE SCALE GENOMIC DNA]</scope>
    <source>
        <strain evidence="2">M3125 / FGSC 7600</strain>
    </source>
</reference>
<dbReference type="Proteomes" id="UP000009096">
    <property type="component" value="Chromosome 3"/>
</dbReference>
<evidence type="ECO:0000313" key="1">
    <source>
        <dbReference type="EMBL" id="EWG48332.1"/>
    </source>
</evidence>
<keyword evidence="2" id="KW-1185">Reference proteome</keyword>
<protein>
    <submittedName>
        <fullName evidence="1">Uncharacterized protein</fullName>
    </submittedName>
</protein>
<dbReference type="RefSeq" id="XP_018754523.1">
    <property type="nucleotide sequence ID" value="XM_018905498.1"/>
</dbReference>